<evidence type="ECO:0000256" key="3">
    <source>
        <dbReference type="ARBA" id="ARBA00022679"/>
    </source>
</evidence>
<dbReference type="SUPFAM" id="SSF53633">
    <property type="entry name" value="Carbamate kinase-like"/>
    <property type="match status" value="1"/>
</dbReference>
<dbReference type="GO" id="GO:0005829">
    <property type="term" value="C:cytosol"/>
    <property type="evidence" value="ECO:0007669"/>
    <property type="project" value="TreeGrafter"/>
</dbReference>
<gene>
    <name evidence="8" type="ORF">RNA01_45250</name>
</gene>
<dbReference type="InterPro" id="IPR001048">
    <property type="entry name" value="Asp/Glu/Uridylate_kinase"/>
</dbReference>
<accession>A0A512HQ58</accession>
<dbReference type="GO" id="GO:0019546">
    <property type="term" value="P:L-arginine deiminase pathway"/>
    <property type="evidence" value="ECO:0007669"/>
    <property type="project" value="TreeGrafter"/>
</dbReference>
<comment type="caution">
    <text evidence="8">The sequence shown here is derived from an EMBL/GenBank/DDBJ whole genome shotgun (WGS) entry which is preliminary data.</text>
</comment>
<dbReference type="EMBL" id="BJZP01000058">
    <property type="protein sequence ID" value="GEO87593.1"/>
    <property type="molecule type" value="Genomic_DNA"/>
</dbReference>
<dbReference type="RefSeq" id="WP_147182379.1">
    <property type="nucleotide sequence ID" value="NZ_BJZP01000058.1"/>
</dbReference>
<dbReference type="PRINTS" id="PR01469">
    <property type="entry name" value="CARBMTKINASE"/>
</dbReference>
<proteinExistence type="inferred from homology"/>
<dbReference type="Gene3D" id="3.40.1160.10">
    <property type="entry name" value="Acetylglutamate kinase-like"/>
    <property type="match status" value="1"/>
</dbReference>
<dbReference type="PANTHER" id="PTHR30409:SF1">
    <property type="entry name" value="CARBAMATE KINASE-RELATED"/>
    <property type="match status" value="1"/>
</dbReference>
<evidence type="ECO:0000313" key="9">
    <source>
        <dbReference type="Proteomes" id="UP000321717"/>
    </source>
</evidence>
<feature type="domain" description="Aspartate/glutamate/uridylate kinase" evidence="7">
    <location>
        <begin position="1"/>
        <end position="274"/>
    </location>
</feature>
<dbReference type="Proteomes" id="UP000321717">
    <property type="component" value="Unassembled WGS sequence"/>
</dbReference>
<keyword evidence="3 6" id="KW-0808">Transferase</keyword>
<dbReference type="InterPro" id="IPR036393">
    <property type="entry name" value="AceGlu_kinase-like_sf"/>
</dbReference>
<dbReference type="OrthoDB" id="9766717at2"/>
<name>A0A512HQ58_9HYPH</name>
<keyword evidence="4 6" id="KW-0418">Kinase</keyword>
<dbReference type="InterPro" id="IPR003964">
    <property type="entry name" value="Carb_kinase"/>
</dbReference>
<comment type="similarity">
    <text evidence="2 6">Belongs to the carbamate kinase family.</text>
</comment>
<evidence type="ECO:0000256" key="2">
    <source>
        <dbReference type="ARBA" id="ARBA00011066"/>
    </source>
</evidence>
<dbReference type="NCBIfam" id="NF009008">
    <property type="entry name" value="PRK12354.1"/>
    <property type="match status" value="1"/>
</dbReference>
<evidence type="ECO:0000256" key="6">
    <source>
        <dbReference type="PIRNR" id="PIRNR000723"/>
    </source>
</evidence>
<sequence>MLVVAALGGNALLKRGEPLTAEAQRENVRIAARSLAAVVNAGHRLVVTHGNGPQVGLLALQGAAYKPNEAYPLDVLGAETEGMIGYMIEQELENALDHAQPVATLLTQVVVDGRDPAFEKPSKFVGPVYERAEAEARAKAAGWTIAADGDKWRRVVASPKPVEIPDFRIIRLLLDHGVIVVCTGGGGIPVVRRDDGSLIGIEAVIDKDAASALLARQLGADALLLLTDVDAVYRGFGSESAGPVAHMTLDEARAFDAPAGSMGPKMVAAGDFADTGSFTGIGRLEDAIAILDGHAGTRIDKAAAALGSRYSGALSPRSRMCGQGSV</sequence>
<dbReference type="FunFam" id="3.40.1160.10:FF:000007">
    <property type="entry name" value="Carbamate kinase"/>
    <property type="match status" value="1"/>
</dbReference>
<dbReference type="Pfam" id="PF00696">
    <property type="entry name" value="AA_kinase"/>
    <property type="match status" value="1"/>
</dbReference>
<dbReference type="PANTHER" id="PTHR30409">
    <property type="entry name" value="CARBAMATE KINASE"/>
    <property type="match status" value="1"/>
</dbReference>
<evidence type="ECO:0000259" key="7">
    <source>
        <dbReference type="Pfam" id="PF00696"/>
    </source>
</evidence>
<evidence type="ECO:0000256" key="4">
    <source>
        <dbReference type="ARBA" id="ARBA00022777"/>
    </source>
</evidence>
<dbReference type="NCBIfam" id="TIGR00746">
    <property type="entry name" value="arcC"/>
    <property type="match status" value="1"/>
</dbReference>
<evidence type="ECO:0000256" key="1">
    <source>
        <dbReference type="ARBA" id="ARBA00004850"/>
    </source>
</evidence>
<dbReference type="AlphaFoldDB" id="A0A512HQ58"/>
<dbReference type="GO" id="GO:0008804">
    <property type="term" value="F:carbamate kinase activity"/>
    <property type="evidence" value="ECO:0007669"/>
    <property type="project" value="UniProtKB-UniRule"/>
</dbReference>
<evidence type="ECO:0000256" key="5">
    <source>
        <dbReference type="NCBIfam" id="TIGR00746"/>
    </source>
</evidence>
<keyword evidence="9" id="KW-1185">Reference proteome</keyword>
<dbReference type="CDD" id="cd04235">
    <property type="entry name" value="AAK_CK"/>
    <property type="match status" value="1"/>
</dbReference>
<evidence type="ECO:0000313" key="8">
    <source>
        <dbReference type="EMBL" id="GEO87593.1"/>
    </source>
</evidence>
<organism evidence="8 9">
    <name type="scientific">Ciceribacter naphthalenivorans</name>
    <dbReference type="NCBI Taxonomy" id="1118451"/>
    <lineage>
        <taxon>Bacteria</taxon>
        <taxon>Pseudomonadati</taxon>
        <taxon>Pseudomonadota</taxon>
        <taxon>Alphaproteobacteria</taxon>
        <taxon>Hyphomicrobiales</taxon>
        <taxon>Rhizobiaceae</taxon>
        <taxon>Ciceribacter</taxon>
    </lineage>
</organism>
<dbReference type="PIRSF" id="PIRSF000723">
    <property type="entry name" value="Carbamate_kin"/>
    <property type="match status" value="1"/>
</dbReference>
<protein>
    <recommendedName>
        <fullName evidence="5 6">Carbamate kinase</fullName>
    </recommendedName>
</protein>
<reference evidence="8 9" key="1">
    <citation type="submission" date="2019-07" db="EMBL/GenBank/DDBJ databases">
        <title>Whole genome shotgun sequence of Rhizobium naphthalenivorans NBRC 107585.</title>
        <authorList>
            <person name="Hosoyama A."/>
            <person name="Uohara A."/>
            <person name="Ohji S."/>
            <person name="Ichikawa N."/>
        </authorList>
    </citation>
    <scope>NUCLEOTIDE SEQUENCE [LARGE SCALE GENOMIC DNA]</scope>
    <source>
        <strain evidence="8 9">NBRC 107585</strain>
    </source>
</reference>
<comment type="pathway">
    <text evidence="1">Amino-acid degradation; L-arginine degradation via ADI pathway.</text>
</comment>